<sequence length="177" mass="19864">MSEEFCKIPLDLLTAKHFISRTTCEIIPINAQDKILWAWMKKRHDYFTKKLGNPWFDNQADIAYACGCDLSTVKRFVGKMTKHGYLAIEKRKIHGCAFSNSMTITHDLVLAPVAPHKAIPKPVVVIPDPECERVPEYAPIALPKVAKPTLSLVVMATVPDVDDDAYDDSPPWMRDAG</sequence>
<organism evidence="1 2">
    <name type="scientific">Pseudomonas petrae</name>
    <dbReference type="NCBI Taxonomy" id="2912190"/>
    <lineage>
        <taxon>Bacteria</taxon>
        <taxon>Pseudomonadati</taxon>
        <taxon>Pseudomonadota</taxon>
        <taxon>Gammaproteobacteria</taxon>
        <taxon>Pseudomonadales</taxon>
        <taxon>Pseudomonadaceae</taxon>
        <taxon>Pseudomonas</taxon>
    </lineage>
</organism>
<evidence type="ECO:0000313" key="2">
    <source>
        <dbReference type="Proteomes" id="UP001162905"/>
    </source>
</evidence>
<dbReference type="RefSeq" id="WP_237251438.1">
    <property type="nucleotide sequence ID" value="NZ_JAKJXE010000004.1"/>
</dbReference>
<accession>A0ABS9I396</accession>
<keyword evidence="2" id="KW-1185">Reference proteome</keyword>
<comment type="caution">
    <text evidence="1">The sequence shown here is derived from an EMBL/GenBank/DDBJ whole genome shotgun (WGS) entry which is preliminary data.</text>
</comment>
<dbReference type="EMBL" id="JAKJXH010000006">
    <property type="protein sequence ID" value="MCF7542255.1"/>
    <property type="molecule type" value="Genomic_DNA"/>
</dbReference>
<proteinExistence type="predicted"/>
<name>A0ABS9I396_9PSED</name>
<gene>
    <name evidence="1" type="ORF">L4G47_08465</name>
</gene>
<protein>
    <submittedName>
        <fullName evidence="1">Helix-turn-helix domain-containing protein</fullName>
    </submittedName>
</protein>
<reference evidence="1" key="1">
    <citation type="submission" date="2022-01" db="EMBL/GenBank/DDBJ databases">
        <title>Pseudomonas sp. nov. isolated from Antarctic regolith.</title>
        <authorList>
            <person name="Novakova D."/>
            <person name="Sedlar K."/>
        </authorList>
    </citation>
    <scope>NUCLEOTIDE SEQUENCE</scope>
    <source>
        <strain evidence="1">P2647</strain>
    </source>
</reference>
<evidence type="ECO:0000313" key="1">
    <source>
        <dbReference type="EMBL" id="MCF7542255.1"/>
    </source>
</evidence>
<dbReference type="Proteomes" id="UP001162905">
    <property type="component" value="Unassembled WGS sequence"/>
</dbReference>